<dbReference type="OrthoDB" id="361102at2759"/>
<dbReference type="Proteomes" id="UP000002058">
    <property type="component" value="Unassembled WGS sequence"/>
</dbReference>
<feature type="compositionally biased region" description="Acidic residues" evidence="3">
    <location>
        <begin position="425"/>
        <end position="435"/>
    </location>
</feature>
<feature type="compositionally biased region" description="Basic and acidic residues" evidence="3">
    <location>
        <begin position="329"/>
        <end position="340"/>
    </location>
</feature>
<accession>C4JEG9</accession>
<feature type="compositionally biased region" description="Basic and acidic residues" evidence="3">
    <location>
        <begin position="414"/>
        <end position="424"/>
    </location>
</feature>
<evidence type="ECO:0000256" key="3">
    <source>
        <dbReference type="SAM" id="MobiDB-lite"/>
    </source>
</evidence>
<dbReference type="InterPro" id="IPR002853">
    <property type="entry name" value="TFIIE_asu"/>
</dbReference>
<keyword evidence="1" id="KW-0805">Transcription regulation</keyword>
<dbReference type="VEuPathDB" id="FungiDB:UREG_00808"/>
<gene>
    <name evidence="5" type="ORF">UREG_00808</name>
</gene>
<dbReference type="FunCoup" id="C4JEG9">
    <property type="interactions" value="113"/>
</dbReference>
<dbReference type="eggNOG" id="KOG2593">
    <property type="taxonomic scope" value="Eukaryota"/>
</dbReference>
<feature type="region of interest" description="Disordered" evidence="3">
    <location>
        <begin position="328"/>
        <end position="435"/>
    </location>
</feature>
<dbReference type="EMBL" id="CH476615">
    <property type="protein sequence ID" value="EEP75961.1"/>
    <property type="molecule type" value="Genomic_DNA"/>
</dbReference>
<dbReference type="GeneID" id="8444403"/>
<dbReference type="STRING" id="336963.C4JEG9"/>
<dbReference type="InterPro" id="IPR024550">
    <property type="entry name" value="TFIIEa/SarR/Rpc3_HTH_dom"/>
</dbReference>
<dbReference type="InParanoid" id="C4JEG9"/>
<dbReference type="Pfam" id="PF02002">
    <property type="entry name" value="TFIIE_alpha"/>
    <property type="match status" value="1"/>
</dbReference>
<evidence type="ECO:0000256" key="1">
    <source>
        <dbReference type="ARBA" id="ARBA00023015"/>
    </source>
</evidence>
<reference evidence="6" key="1">
    <citation type="journal article" date="2009" name="Genome Res.">
        <title>Comparative genomic analyses of the human fungal pathogens Coccidioides and their relatives.</title>
        <authorList>
            <person name="Sharpton T.J."/>
            <person name="Stajich J.E."/>
            <person name="Rounsley S.D."/>
            <person name="Gardner M.J."/>
            <person name="Wortman J.R."/>
            <person name="Jordar V.S."/>
            <person name="Maiti R."/>
            <person name="Kodira C.D."/>
            <person name="Neafsey D.E."/>
            <person name="Zeng Q."/>
            <person name="Hung C.-Y."/>
            <person name="McMahan C."/>
            <person name="Muszewska A."/>
            <person name="Grynberg M."/>
            <person name="Mandel M.A."/>
            <person name="Kellner E.M."/>
            <person name="Barker B.M."/>
            <person name="Galgiani J.N."/>
            <person name="Orbach M.J."/>
            <person name="Kirkland T.N."/>
            <person name="Cole G.T."/>
            <person name="Henn M.R."/>
            <person name="Birren B.W."/>
            <person name="Taylor J.W."/>
        </authorList>
    </citation>
    <scope>NUCLEOTIDE SEQUENCE [LARGE SCALE GENOMIC DNA]</scope>
    <source>
        <strain evidence="6">UAMH 1704</strain>
    </source>
</reference>
<evidence type="ECO:0000313" key="6">
    <source>
        <dbReference type="Proteomes" id="UP000002058"/>
    </source>
</evidence>
<dbReference type="AlphaFoldDB" id="C4JEG9"/>
<dbReference type="InterPro" id="IPR017919">
    <property type="entry name" value="TFIIE/TFIIEa_HTH"/>
</dbReference>
<dbReference type="GO" id="GO:0006367">
    <property type="term" value="P:transcription initiation at RNA polymerase II promoter"/>
    <property type="evidence" value="ECO:0007669"/>
    <property type="project" value="InterPro"/>
</dbReference>
<sequence length="435" mass="48926">MDLARSLIRIVARTFYETRHILVIDALFIHSVLHAEDLALLLGMQQKDLRKLCGRLREDRLLAVHSRPELREGQTRPVNREYYYIPLHPVIDAIKYRVSRLTSAIKTQYTPSAERKEYVCLRCKAEWTQLEVLSHVGPDGFECQRCGNLLSRTDEVEGGSGSDRTGHEKNSKLMAQLDPMLKLLKQIDSVEVPPNDFETAWDHKVDVIRNQYINPSRPGMVVSKQAAVRGVSKTDASTLEVSLSSSAEKSAEEQEREEARKIALEKQNALPIWHTQSTVTTDIRPTQMKTETNGVNIKREVDIKPEIKEEQKPDVESLDDSVAAYYAEMAREKEREAKEDVSEEESDEEEDEFEDVGVTPSVVGTPANLDAVKAPSFNGSLKRELESESGSSAPQTNAPTPITPADDGPAAKKVKLEPDVKKEESDEEEDEFEDV</sequence>
<dbReference type="HOGENOM" id="CLU_035744_1_0_1"/>
<dbReference type="PANTHER" id="PTHR13097:SF7">
    <property type="entry name" value="GENERAL TRANSCRIPTION FACTOR IIE SUBUNIT 1"/>
    <property type="match status" value="1"/>
</dbReference>
<dbReference type="SMART" id="SM00531">
    <property type="entry name" value="TFIIE"/>
    <property type="match status" value="1"/>
</dbReference>
<feature type="domain" description="HTH TFE/IIEalpha-type" evidence="4">
    <location>
        <begin position="4"/>
        <end position="95"/>
    </location>
</feature>
<dbReference type="PROSITE" id="PS51344">
    <property type="entry name" value="HTH_TFE_IIE"/>
    <property type="match status" value="1"/>
</dbReference>
<dbReference type="GO" id="GO:0005673">
    <property type="term" value="C:transcription factor TFIIE complex"/>
    <property type="evidence" value="ECO:0007669"/>
    <property type="project" value="TreeGrafter"/>
</dbReference>
<dbReference type="InterPro" id="IPR039997">
    <property type="entry name" value="TFE"/>
</dbReference>
<organism evidence="5 6">
    <name type="scientific">Uncinocarpus reesii (strain UAMH 1704)</name>
    <dbReference type="NCBI Taxonomy" id="336963"/>
    <lineage>
        <taxon>Eukaryota</taxon>
        <taxon>Fungi</taxon>
        <taxon>Dikarya</taxon>
        <taxon>Ascomycota</taxon>
        <taxon>Pezizomycotina</taxon>
        <taxon>Eurotiomycetes</taxon>
        <taxon>Eurotiomycetidae</taxon>
        <taxon>Onygenales</taxon>
        <taxon>Onygenaceae</taxon>
        <taxon>Uncinocarpus</taxon>
    </lineage>
</organism>
<feature type="compositionally biased region" description="Acidic residues" evidence="3">
    <location>
        <begin position="341"/>
        <end position="355"/>
    </location>
</feature>
<proteinExistence type="predicted"/>
<evidence type="ECO:0000313" key="5">
    <source>
        <dbReference type="EMBL" id="EEP75961.1"/>
    </source>
</evidence>
<evidence type="ECO:0000256" key="2">
    <source>
        <dbReference type="ARBA" id="ARBA00023163"/>
    </source>
</evidence>
<dbReference type="RefSeq" id="XP_002541294.1">
    <property type="nucleotide sequence ID" value="XM_002541248.1"/>
</dbReference>
<name>C4JEG9_UNCRE</name>
<keyword evidence="6" id="KW-1185">Reference proteome</keyword>
<feature type="compositionally biased region" description="Polar residues" evidence="3">
    <location>
        <begin position="388"/>
        <end position="400"/>
    </location>
</feature>
<dbReference type="PANTHER" id="PTHR13097">
    <property type="entry name" value="TRANSCRIPTION INITIATION FACTOR IIE, ALPHA SUBUNIT"/>
    <property type="match status" value="1"/>
</dbReference>
<keyword evidence="2" id="KW-0804">Transcription</keyword>
<dbReference type="KEGG" id="ure:UREG_00808"/>
<evidence type="ECO:0000259" key="4">
    <source>
        <dbReference type="PROSITE" id="PS51344"/>
    </source>
</evidence>
<protein>
    <recommendedName>
        <fullName evidence="4">HTH TFE/IIEalpha-type domain-containing protein</fullName>
    </recommendedName>
</protein>
<dbReference type="OMA" id="DAIKWKV"/>